<dbReference type="Proteomes" id="UP000003656">
    <property type="component" value="Unassembled WGS sequence"/>
</dbReference>
<dbReference type="STRING" id="561180.BIFGAL_04161"/>
<gene>
    <name evidence="1" type="ORF">BIFGAL_04161</name>
</gene>
<evidence type="ECO:0000313" key="1">
    <source>
        <dbReference type="EMBL" id="EFA22400.1"/>
    </source>
</evidence>
<sequence>MAATRRVRRELQKLREWPALREWREWREWLALRGKCSFAAPTGQRRCVFGSKNVVLLTSLVSGDAFLGPKR</sequence>
<accession>D1NWB4</accession>
<dbReference type="AlphaFoldDB" id="D1NWB4"/>
<reference evidence="1 2" key="1">
    <citation type="submission" date="2009-11" db="EMBL/GenBank/DDBJ databases">
        <authorList>
            <person name="Weinstock G."/>
            <person name="Sodergren E."/>
            <person name="Clifton S."/>
            <person name="Fulton L."/>
            <person name="Fulton B."/>
            <person name="Courtney L."/>
            <person name="Fronick C."/>
            <person name="Harrison M."/>
            <person name="Strong C."/>
            <person name="Farmer C."/>
            <person name="Delahaunty K."/>
            <person name="Markovic C."/>
            <person name="Hall O."/>
            <person name="Minx P."/>
            <person name="Tomlinson C."/>
            <person name="Mitreva M."/>
            <person name="Nelson J."/>
            <person name="Hou S."/>
            <person name="Wollam A."/>
            <person name="Pepin K.H."/>
            <person name="Johnson M."/>
            <person name="Bhonagiri V."/>
            <person name="Nash W.E."/>
            <person name="Warren W."/>
            <person name="Chinwalla A."/>
            <person name="Mardis E.R."/>
            <person name="Wilson R.K."/>
        </authorList>
    </citation>
    <scope>NUCLEOTIDE SEQUENCE [LARGE SCALE GENOMIC DNA]</scope>
    <source>
        <strain evidence="1 2">DSM 20093</strain>
    </source>
</reference>
<dbReference type="EMBL" id="ABXB03000004">
    <property type="protein sequence ID" value="EFA22400.1"/>
    <property type="molecule type" value="Genomic_DNA"/>
</dbReference>
<evidence type="ECO:0000313" key="2">
    <source>
        <dbReference type="Proteomes" id="UP000003656"/>
    </source>
</evidence>
<organism evidence="1 2">
    <name type="scientific">Bifidobacterium gallicum DSM 20093 = LMG 11596</name>
    <dbReference type="NCBI Taxonomy" id="561180"/>
    <lineage>
        <taxon>Bacteria</taxon>
        <taxon>Bacillati</taxon>
        <taxon>Actinomycetota</taxon>
        <taxon>Actinomycetes</taxon>
        <taxon>Bifidobacteriales</taxon>
        <taxon>Bifidobacteriaceae</taxon>
        <taxon>Bifidobacterium</taxon>
    </lineage>
</organism>
<comment type="caution">
    <text evidence="1">The sequence shown here is derived from an EMBL/GenBank/DDBJ whole genome shotgun (WGS) entry which is preliminary data.</text>
</comment>
<proteinExistence type="predicted"/>
<name>D1NWB4_9BIFI</name>
<protein>
    <submittedName>
        <fullName evidence="1">Uncharacterized protein</fullName>
    </submittedName>
</protein>